<dbReference type="RefSeq" id="WP_166849597.1">
    <property type="nucleotide sequence ID" value="NZ_JAAONY010000001.1"/>
</dbReference>
<dbReference type="AlphaFoldDB" id="A0A7X0JTB2"/>
<dbReference type="InParanoid" id="A0A7X0JTB2"/>
<dbReference type="InterPro" id="IPR021973">
    <property type="entry name" value="SprA-related"/>
</dbReference>
<protein>
    <recommendedName>
        <fullName evidence="4">Catalase</fullName>
    </recommendedName>
</protein>
<feature type="compositionally biased region" description="Polar residues" evidence="1">
    <location>
        <begin position="1"/>
        <end position="23"/>
    </location>
</feature>
<feature type="region of interest" description="Disordered" evidence="1">
    <location>
        <begin position="1"/>
        <end position="129"/>
    </location>
</feature>
<evidence type="ECO:0008006" key="4">
    <source>
        <dbReference type="Google" id="ProtNLM"/>
    </source>
</evidence>
<gene>
    <name evidence="2" type="ORF">HNR48_001328</name>
</gene>
<reference evidence="2 3" key="1">
    <citation type="submission" date="2020-08" db="EMBL/GenBank/DDBJ databases">
        <title>Genomic Encyclopedia of Type Strains, Phase IV (KMG-IV): sequencing the most valuable type-strain genomes for metagenomic binning, comparative biology and taxonomic classification.</title>
        <authorList>
            <person name="Goeker M."/>
        </authorList>
    </citation>
    <scope>NUCLEOTIDE SEQUENCE [LARGE SCALE GENOMIC DNA]</scope>
    <source>
        <strain evidence="2 3">DSM 22368</strain>
    </source>
</reference>
<dbReference type="EMBL" id="JACHHT010000001">
    <property type="protein sequence ID" value="MBB6521050.1"/>
    <property type="molecule type" value="Genomic_DNA"/>
</dbReference>
<evidence type="ECO:0000313" key="3">
    <source>
        <dbReference type="Proteomes" id="UP000528457"/>
    </source>
</evidence>
<proteinExistence type="predicted"/>
<evidence type="ECO:0000313" key="2">
    <source>
        <dbReference type="EMBL" id="MBB6521050.1"/>
    </source>
</evidence>
<name>A0A7X0JTB2_9GAMM</name>
<evidence type="ECO:0000256" key="1">
    <source>
        <dbReference type="SAM" id="MobiDB-lite"/>
    </source>
</evidence>
<comment type="caution">
    <text evidence="2">The sequence shown here is derived from an EMBL/GenBank/DDBJ whole genome shotgun (WGS) entry which is preliminary data.</text>
</comment>
<sequence>MISFNPQQPSLANTVSPFENQVSRPVGEASPDDQQSTIRPVEEANKSEKSLRRSRNDEKSDNVDVERDGEEQEKQDNPQGQKGLDGEPLSRDEMQLIQKLAARDREVRDHEQAHAAVGGELAGAPSYEYQKGPDGKNYAVGGEVPITIQEVAGDPRATLENARKVQRAALAPAEPSDQDRRVAARAAQLEQQALREITQLAEAERKAKEEEADIRAEKAAREREADELKKEKLNLDEQRVSQAELNRKSFELTQTLVGIQNAGSNPNIGQLINRVS</sequence>
<feature type="compositionally biased region" description="Basic and acidic residues" evidence="1">
    <location>
        <begin position="84"/>
        <end position="94"/>
    </location>
</feature>
<feature type="compositionally biased region" description="Basic and acidic residues" evidence="1">
    <location>
        <begin position="40"/>
        <end position="76"/>
    </location>
</feature>
<accession>A0A7X0JTB2</accession>
<keyword evidence="3" id="KW-1185">Reference proteome</keyword>
<feature type="compositionally biased region" description="Basic and acidic residues" evidence="1">
    <location>
        <begin position="101"/>
        <end position="113"/>
    </location>
</feature>
<dbReference type="Pfam" id="PF12118">
    <property type="entry name" value="SprA-related"/>
    <property type="match status" value="1"/>
</dbReference>
<dbReference type="Proteomes" id="UP000528457">
    <property type="component" value="Unassembled WGS sequence"/>
</dbReference>
<feature type="region of interest" description="Disordered" evidence="1">
    <location>
        <begin position="204"/>
        <end position="235"/>
    </location>
</feature>
<organism evidence="2 3">
    <name type="scientific">Pseudoteredinibacter isoporae</name>
    <dbReference type="NCBI Taxonomy" id="570281"/>
    <lineage>
        <taxon>Bacteria</taxon>
        <taxon>Pseudomonadati</taxon>
        <taxon>Pseudomonadota</taxon>
        <taxon>Gammaproteobacteria</taxon>
        <taxon>Cellvibrionales</taxon>
        <taxon>Cellvibrionaceae</taxon>
        <taxon>Pseudoteredinibacter</taxon>
    </lineage>
</organism>